<dbReference type="Pfam" id="PF13306">
    <property type="entry name" value="LRR_5"/>
    <property type="match status" value="1"/>
</dbReference>
<dbReference type="InterPro" id="IPR013783">
    <property type="entry name" value="Ig-like_fold"/>
</dbReference>
<dbReference type="Pfam" id="PF02368">
    <property type="entry name" value="Big_2"/>
    <property type="match status" value="1"/>
</dbReference>
<dbReference type="EMBL" id="ACBZ01000033">
    <property type="protein sequence ID" value="EEG50248.1"/>
    <property type="molecule type" value="Genomic_DNA"/>
</dbReference>
<dbReference type="PANTHER" id="PTHR45661">
    <property type="entry name" value="SURFACE ANTIGEN"/>
    <property type="match status" value="1"/>
</dbReference>
<dbReference type="eggNOG" id="COG1657">
    <property type="taxonomic scope" value="Bacteria"/>
</dbReference>
<dbReference type="InterPro" id="IPR003961">
    <property type="entry name" value="FN3_dom"/>
</dbReference>
<dbReference type="PATRIC" id="fig|476272.21.peg.3814"/>
<protein>
    <recommendedName>
        <fullName evidence="3">Fibronectin type-III domain-containing protein</fullName>
    </recommendedName>
</protein>
<feature type="signal peptide" evidence="2">
    <location>
        <begin position="1"/>
        <end position="29"/>
    </location>
</feature>
<evidence type="ECO:0000313" key="5">
    <source>
        <dbReference type="Proteomes" id="UP000003100"/>
    </source>
</evidence>
<dbReference type="eggNOG" id="COG5492">
    <property type="taxonomic scope" value="Bacteria"/>
</dbReference>
<dbReference type="RefSeq" id="WP_005946306.1">
    <property type="nucleotide sequence ID" value="NZ_CP136423.1"/>
</dbReference>
<keyword evidence="5" id="KW-1185">Reference proteome</keyword>
<dbReference type="PROSITE" id="PS50853">
    <property type="entry name" value="FN3"/>
    <property type="match status" value="1"/>
</dbReference>
<name>C0CIZ1_BLAHS</name>
<keyword evidence="2" id="KW-0732">Signal</keyword>
<dbReference type="InterPro" id="IPR008964">
    <property type="entry name" value="Invasin/intimin_cell_adhesion"/>
</dbReference>
<dbReference type="PANTHER" id="PTHR45661:SF3">
    <property type="entry name" value="IG-LIKE DOMAIN-CONTAINING PROTEIN"/>
    <property type="match status" value="1"/>
</dbReference>
<evidence type="ECO:0000256" key="1">
    <source>
        <dbReference type="SAM" id="MobiDB-lite"/>
    </source>
</evidence>
<proteinExistence type="predicted"/>
<dbReference type="Gene3D" id="2.60.40.10">
    <property type="entry name" value="Immunoglobulins"/>
    <property type="match status" value="3"/>
</dbReference>
<evidence type="ECO:0000256" key="2">
    <source>
        <dbReference type="SAM" id="SignalP"/>
    </source>
</evidence>
<dbReference type="SUPFAM" id="SSF52058">
    <property type="entry name" value="L domain-like"/>
    <property type="match status" value="1"/>
</dbReference>
<organism evidence="4 5">
    <name type="scientific">Blautia hydrogenotrophica (strain DSM 10507 / JCM 14656 / S5a33)</name>
    <name type="common">Ruminococcus hydrogenotrophicus</name>
    <dbReference type="NCBI Taxonomy" id="476272"/>
    <lineage>
        <taxon>Bacteria</taxon>
        <taxon>Bacillati</taxon>
        <taxon>Bacillota</taxon>
        <taxon>Clostridia</taxon>
        <taxon>Lachnospirales</taxon>
        <taxon>Lachnospiraceae</taxon>
        <taxon>Blautia</taxon>
    </lineage>
</organism>
<accession>C0CIZ1</accession>
<feature type="chain" id="PRO_5002895206" description="Fibronectin type-III domain-containing protein" evidence="2">
    <location>
        <begin position="30"/>
        <end position="1011"/>
    </location>
</feature>
<dbReference type="GeneID" id="86821982"/>
<dbReference type="Gene3D" id="2.60.40.1080">
    <property type="match status" value="1"/>
</dbReference>
<dbReference type="SMART" id="SM00060">
    <property type="entry name" value="FN3"/>
    <property type="match status" value="3"/>
</dbReference>
<dbReference type="AlphaFoldDB" id="C0CIZ1"/>
<dbReference type="SUPFAM" id="SSF49265">
    <property type="entry name" value="Fibronectin type III"/>
    <property type="match status" value="2"/>
</dbReference>
<dbReference type="InterPro" id="IPR036116">
    <property type="entry name" value="FN3_sf"/>
</dbReference>
<dbReference type="CDD" id="cd00063">
    <property type="entry name" value="FN3"/>
    <property type="match status" value="3"/>
</dbReference>
<sequence>MKFKAYKKFMALLMTGAIAATGVPVTALAAEDVAVEASFQSEEEASGKAEESFSSSVSQEEPFEAEDFAEVLAEEAAVQEGTCGENVTWKLSEDGELRISGSGEMTDYSVADASPWSELVDSIKTVVIEDGVTSIGDRAFRRCMQMTEISIPDSVTSIGKNAFDYCISLGEISIPDGVTSIGSEAFSMCRVLESIQLPASLKEISTSMFMSCSALKECVIPDGVEKIGSQAFYGAKLEKVTIPASVNTIEVYAFGQCPLMDVVMGGDAPASTDTNAFYNCPDDMIVSVPARAEGYFEDPWLYMDVQFREEHVDELNAIRAALLDQAKSDNAFWDLLNRVNAGETLSEEEKADACARAVEMATAPYLDTSELAMAAIAINAMGLDASQVTSGEKTVDLIALMSVRVYQNLVAYHPEDEMGSELEDWTLALAAYDSGNHELPANAVWTRDKIIKHILDSQDEKGGWHFFDKNTFDWHPYATAQTMLVLAPYYTENDEVREAVDTSMKLISEKFKSTGKLFVTVVGEEEDPADVAMVIAALRAYGIDVNADEDYIYKEDPDTEMTLVDYLLTFKQEDNTFGPNTNEIPYCPKGASGLQAIISLGSYDGYLPYQTNCPDEAQASPHADGYEIPKNATNSVNPDGPLGVFAQHEDINLNLGETGKASYRLISGSEDMIESIHWESRDESVATVDDEGNVKAVGEGSTSLKLTVVAKGGGQSFSSVNVTVTKPSDEAKAAFQNAKVDVTAKSVGYDSVKLTWKALDNADSYLVYRKVKGGHFTRIATVTDLNYTDETAKTGTTYYYTVKAASNRWGGTIYSKYVTNLMAKAVPAKASISKTQTWGYNGIKVTWDKVAGADGYRLYYKTGNSGWKYATQTGNTSYVHTRVTTGQNYTYYVRAYCNVDGTKVFGAYSQGKTGKAVPKKAVITKATAGSKKVSLNWNKVNGASGYRIYYKTSENGKWHYVTQIGKGSTTSYTNTGLKSGQTYYYTMRAYRTVNGEKVFGSYSDWKTVKVK</sequence>
<evidence type="ECO:0000259" key="3">
    <source>
        <dbReference type="PROSITE" id="PS50853"/>
    </source>
</evidence>
<dbReference type="SUPFAM" id="SSF49373">
    <property type="entry name" value="Invasin/intimin cell-adhesion fragments"/>
    <property type="match status" value="1"/>
</dbReference>
<dbReference type="InterPro" id="IPR053139">
    <property type="entry name" value="Surface_bspA-like"/>
</dbReference>
<dbReference type="InterPro" id="IPR032675">
    <property type="entry name" value="LRR_dom_sf"/>
</dbReference>
<reference evidence="4 5" key="1">
    <citation type="submission" date="2009-01" db="EMBL/GenBank/DDBJ databases">
        <authorList>
            <person name="Fulton L."/>
            <person name="Clifton S."/>
            <person name="Fulton B."/>
            <person name="Xu J."/>
            <person name="Minx P."/>
            <person name="Pepin K.H."/>
            <person name="Johnson M."/>
            <person name="Bhonagiri V."/>
            <person name="Nash W.E."/>
            <person name="Mardis E.R."/>
            <person name="Wilson R.K."/>
        </authorList>
    </citation>
    <scope>NUCLEOTIDE SEQUENCE [LARGE SCALE GENOMIC DNA]</scope>
    <source>
        <strain evidence="5">DSM 10507 / JCM 14656 / S5a33</strain>
    </source>
</reference>
<dbReference type="InterPro" id="IPR003343">
    <property type="entry name" value="Big_2"/>
</dbReference>
<reference evidence="4 5" key="2">
    <citation type="submission" date="2009-02" db="EMBL/GenBank/DDBJ databases">
        <title>Draft genome sequence of Blautia hydrogenotrophica DSM 10507 (Ruminococcus hydrogenotrophicus DSM 10507).</title>
        <authorList>
            <person name="Sudarsanam P."/>
            <person name="Ley R."/>
            <person name="Guruge J."/>
            <person name="Turnbaugh P.J."/>
            <person name="Mahowald M."/>
            <person name="Liep D."/>
            <person name="Gordon J."/>
        </authorList>
    </citation>
    <scope>NUCLEOTIDE SEQUENCE [LARGE SCALE GENOMIC DNA]</scope>
    <source>
        <strain evidence="5">DSM 10507 / JCM 14656 / S5a33</strain>
    </source>
</reference>
<dbReference type="Gene3D" id="3.80.10.10">
    <property type="entry name" value="Ribonuclease Inhibitor"/>
    <property type="match status" value="1"/>
</dbReference>
<gene>
    <name evidence="4" type="ORF">RUMHYD_00808</name>
</gene>
<feature type="domain" description="Fibronectin type-III" evidence="3">
    <location>
        <begin position="917"/>
        <end position="1011"/>
    </location>
</feature>
<dbReference type="SUPFAM" id="SSF48239">
    <property type="entry name" value="Terpenoid cyclases/Protein prenyltransferases"/>
    <property type="match status" value="1"/>
</dbReference>
<dbReference type="Proteomes" id="UP000003100">
    <property type="component" value="Unassembled WGS sequence"/>
</dbReference>
<feature type="region of interest" description="Disordered" evidence="1">
    <location>
        <begin position="41"/>
        <end position="60"/>
    </location>
</feature>
<evidence type="ECO:0000313" key="4">
    <source>
        <dbReference type="EMBL" id="EEG50248.1"/>
    </source>
</evidence>
<dbReference type="InterPro" id="IPR026906">
    <property type="entry name" value="LRR_5"/>
</dbReference>
<dbReference type="InterPro" id="IPR008930">
    <property type="entry name" value="Terpenoid_cyclase/PrenylTrfase"/>
</dbReference>
<feature type="region of interest" description="Disordered" evidence="1">
    <location>
        <begin position="614"/>
        <end position="634"/>
    </location>
</feature>
<dbReference type="HOGENOM" id="CLU_294897_0_0_9"/>
<dbReference type="eggNOG" id="COG4886">
    <property type="taxonomic scope" value="Bacteria"/>
</dbReference>